<keyword evidence="8" id="KW-0443">Lipid metabolism</keyword>
<feature type="domain" description="GHMP kinase N-terminal" evidence="10">
    <location>
        <begin position="57"/>
        <end position="143"/>
    </location>
</feature>
<keyword evidence="2" id="KW-0444">Lipid biosynthesis</keyword>
<dbReference type="EMBL" id="MGAV01000022">
    <property type="protein sequence ID" value="OGK53202.1"/>
    <property type="molecule type" value="Genomic_DNA"/>
</dbReference>
<reference evidence="12 13" key="1">
    <citation type="journal article" date="2016" name="Nat. Commun.">
        <title>Thousands of microbial genomes shed light on interconnected biogeochemical processes in an aquifer system.</title>
        <authorList>
            <person name="Anantharaman K."/>
            <person name="Brown C.T."/>
            <person name="Hug L.A."/>
            <person name="Sharon I."/>
            <person name="Castelle C.J."/>
            <person name="Probst A.J."/>
            <person name="Thomas B.C."/>
            <person name="Singh A."/>
            <person name="Wilkins M.J."/>
            <person name="Karaoz U."/>
            <person name="Brodie E.L."/>
            <person name="Williams K.H."/>
            <person name="Hubbard S.S."/>
            <person name="Banfield J.F."/>
        </authorList>
    </citation>
    <scope>NUCLEOTIDE SEQUENCE [LARGE SCALE GENOMIC DNA]</scope>
</reference>
<evidence type="ECO:0000256" key="4">
    <source>
        <dbReference type="ARBA" id="ARBA00022741"/>
    </source>
</evidence>
<dbReference type="Gene3D" id="3.30.70.890">
    <property type="entry name" value="GHMP kinase, C-terminal domain"/>
    <property type="match status" value="1"/>
</dbReference>
<keyword evidence="7" id="KW-0460">Magnesium</keyword>
<keyword evidence="4" id="KW-0547">Nucleotide-binding</keyword>
<comment type="pathway">
    <text evidence="9">Isoprenoid biosynthesis; isopentenyl diphosphate biosynthesis via mevalonate pathway; isopentenyl diphosphate from (R)-mevalonate: step 1/3.</text>
</comment>
<evidence type="ECO:0000256" key="9">
    <source>
        <dbReference type="ARBA" id="ARBA00029438"/>
    </source>
</evidence>
<evidence type="ECO:0000256" key="2">
    <source>
        <dbReference type="ARBA" id="ARBA00022516"/>
    </source>
</evidence>
<dbReference type="InterPro" id="IPR006204">
    <property type="entry name" value="GHMP_kinase_N_dom"/>
</dbReference>
<keyword evidence="1" id="KW-0963">Cytoplasm</keyword>
<evidence type="ECO:0000256" key="8">
    <source>
        <dbReference type="ARBA" id="ARBA00023098"/>
    </source>
</evidence>
<name>A0A1F7JC71_9BACT</name>
<dbReference type="InterPro" id="IPR020568">
    <property type="entry name" value="Ribosomal_Su5_D2-typ_SF"/>
</dbReference>
<dbReference type="Pfam" id="PF00288">
    <property type="entry name" value="GHMP_kinases_N"/>
    <property type="match status" value="1"/>
</dbReference>
<dbReference type="Gene3D" id="3.30.230.10">
    <property type="match status" value="1"/>
</dbReference>
<evidence type="ECO:0000259" key="11">
    <source>
        <dbReference type="Pfam" id="PF08544"/>
    </source>
</evidence>
<evidence type="ECO:0000256" key="6">
    <source>
        <dbReference type="ARBA" id="ARBA00022840"/>
    </source>
</evidence>
<dbReference type="InterPro" id="IPR036554">
    <property type="entry name" value="GHMP_kinase_C_sf"/>
</dbReference>
<dbReference type="Pfam" id="PF08544">
    <property type="entry name" value="GHMP_kinases_C"/>
    <property type="match status" value="1"/>
</dbReference>
<dbReference type="InterPro" id="IPR014721">
    <property type="entry name" value="Ribsml_uS5_D2-typ_fold_subgr"/>
</dbReference>
<dbReference type="InterPro" id="IPR013750">
    <property type="entry name" value="GHMP_kinase_C_dom"/>
</dbReference>
<dbReference type="UniPathway" id="UPA00057">
    <property type="reaction ID" value="UER00098"/>
</dbReference>
<dbReference type="Proteomes" id="UP000177418">
    <property type="component" value="Unassembled WGS sequence"/>
</dbReference>
<dbReference type="NCBIfam" id="TIGR00549">
    <property type="entry name" value="mevalon_kin"/>
    <property type="match status" value="1"/>
</dbReference>
<dbReference type="GO" id="GO:0005524">
    <property type="term" value="F:ATP binding"/>
    <property type="evidence" value="ECO:0007669"/>
    <property type="project" value="UniProtKB-KW"/>
</dbReference>
<evidence type="ECO:0000256" key="1">
    <source>
        <dbReference type="ARBA" id="ARBA00022490"/>
    </source>
</evidence>
<keyword evidence="6" id="KW-0067">ATP-binding</keyword>
<sequence>MISSSAPGKLVVFGEHAVVFGYPCIVMAIDKKISISIEKSEADRDEIVLPENIDNYLIKKTLEIFRNKFRTNKFLRIISKSEFSEKLGLGSSSASVVAMIRALSKFYNLHLSSSDIFELSHRAVLSVQPDNSGTDIAAAVYGGILYYQKPGQIKIISHGRLPLIVAYSGQKAKSADMIKQVKSLFKRRRKTLLQLFIKMENIVNEATDAIEKNNFIKLGELMNINHQLLKDLNVSTTKLDKMVEAAISSGAWGAKLSGAGGGDCIIVLVSDSKKDDVCKSIKKVGGKIIKF</sequence>
<accession>A0A1F7JC71</accession>
<dbReference type="PANTHER" id="PTHR43290:SF2">
    <property type="entry name" value="MEVALONATE KINASE"/>
    <property type="match status" value="1"/>
</dbReference>
<feature type="domain" description="GHMP kinase C-terminal" evidence="11">
    <location>
        <begin position="208"/>
        <end position="285"/>
    </location>
</feature>
<comment type="caution">
    <text evidence="12">The sequence shown here is derived from an EMBL/GenBank/DDBJ whole genome shotgun (WGS) entry which is preliminary data.</text>
</comment>
<evidence type="ECO:0000256" key="3">
    <source>
        <dbReference type="ARBA" id="ARBA00022679"/>
    </source>
</evidence>
<dbReference type="GO" id="GO:0004496">
    <property type="term" value="F:mevalonate kinase activity"/>
    <property type="evidence" value="ECO:0007669"/>
    <property type="project" value="InterPro"/>
</dbReference>
<protein>
    <submittedName>
        <fullName evidence="12">Mevalonate kinase</fullName>
    </submittedName>
</protein>
<keyword evidence="5 12" id="KW-0418">Kinase</keyword>
<dbReference type="SUPFAM" id="SSF54211">
    <property type="entry name" value="Ribosomal protein S5 domain 2-like"/>
    <property type="match status" value="1"/>
</dbReference>
<gene>
    <name evidence="12" type="ORF">A3H78_02600</name>
</gene>
<evidence type="ECO:0000313" key="12">
    <source>
        <dbReference type="EMBL" id="OGK53202.1"/>
    </source>
</evidence>
<dbReference type="GO" id="GO:0019287">
    <property type="term" value="P:isopentenyl diphosphate biosynthetic process, mevalonate pathway"/>
    <property type="evidence" value="ECO:0007669"/>
    <property type="project" value="UniProtKB-UniPathway"/>
</dbReference>
<dbReference type="SUPFAM" id="SSF55060">
    <property type="entry name" value="GHMP Kinase, C-terminal domain"/>
    <property type="match status" value="1"/>
</dbReference>
<evidence type="ECO:0000256" key="7">
    <source>
        <dbReference type="ARBA" id="ARBA00022842"/>
    </source>
</evidence>
<keyword evidence="3" id="KW-0808">Transferase</keyword>
<dbReference type="InterPro" id="IPR006205">
    <property type="entry name" value="Mev_gal_kin"/>
</dbReference>
<evidence type="ECO:0000256" key="5">
    <source>
        <dbReference type="ARBA" id="ARBA00022777"/>
    </source>
</evidence>
<dbReference type="AlphaFoldDB" id="A0A1F7JC71"/>
<organism evidence="12 13">
    <name type="scientific">Candidatus Roizmanbacteria bacterium RIFCSPLOWO2_02_FULL_36_11</name>
    <dbReference type="NCBI Taxonomy" id="1802071"/>
    <lineage>
        <taxon>Bacteria</taxon>
        <taxon>Candidatus Roizmaniibacteriota</taxon>
    </lineage>
</organism>
<evidence type="ECO:0000313" key="13">
    <source>
        <dbReference type="Proteomes" id="UP000177418"/>
    </source>
</evidence>
<evidence type="ECO:0000259" key="10">
    <source>
        <dbReference type="Pfam" id="PF00288"/>
    </source>
</evidence>
<dbReference type="PRINTS" id="PR00959">
    <property type="entry name" value="MEVGALKINASE"/>
</dbReference>
<proteinExistence type="predicted"/>
<dbReference type="GO" id="GO:0005829">
    <property type="term" value="C:cytosol"/>
    <property type="evidence" value="ECO:0007669"/>
    <property type="project" value="TreeGrafter"/>
</dbReference>
<dbReference type="PANTHER" id="PTHR43290">
    <property type="entry name" value="MEVALONATE KINASE"/>
    <property type="match status" value="1"/>
</dbReference>